<name>A0A167UK51_9AGAM</name>
<evidence type="ECO:0000256" key="5">
    <source>
        <dbReference type="ARBA" id="ARBA00023098"/>
    </source>
</evidence>
<evidence type="ECO:0000313" key="8">
    <source>
        <dbReference type="Proteomes" id="UP000076532"/>
    </source>
</evidence>
<dbReference type="AlphaFoldDB" id="A0A167UK51"/>
<dbReference type="GO" id="GO:0004806">
    <property type="term" value="F:triacylglycerol lipase activity"/>
    <property type="evidence" value="ECO:0007669"/>
    <property type="project" value="UniProtKB-UniRule"/>
</dbReference>
<reference evidence="7 8" key="1">
    <citation type="journal article" date="2016" name="Mol. Biol. Evol.">
        <title>Comparative Genomics of Early-Diverging Mushroom-Forming Fungi Provides Insights into the Origins of Lignocellulose Decay Capabilities.</title>
        <authorList>
            <person name="Nagy L.G."/>
            <person name="Riley R."/>
            <person name="Tritt A."/>
            <person name="Adam C."/>
            <person name="Daum C."/>
            <person name="Floudas D."/>
            <person name="Sun H."/>
            <person name="Yadav J.S."/>
            <person name="Pangilinan J."/>
            <person name="Larsson K.H."/>
            <person name="Matsuura K."/>
            <person name="Barry K."/>
            <person name="Labutti K."/>
            <person name="Kuo R."/>
            <person name="Ohm R.A."/>
            <person name="Bhattacharya S.S."/>
            <person name="Shirouzu T."/>
            <person name="Yoshinaga Y."/>
            <person name="Martin F.M."/>
            <person name="Grigoriev I.V."/>
            <person name="Hibbett D.S."/>
        </authorList>
    </citation>
    <scope>NUCLEOTIDE SEQUENCE [LARGE SCALE GENOMIC DNA]</scope>
    <source>
        <strain evidence="7 8">CBS 109695</strain>
    </source>
</reference>
<evidence type="ECO:0000256" key="4">
    <source>
        <dbReference type="ARBA" id="ARBA00022963"/>
    </source>
</evidence>
<dbReference type="InterPro" id="IPR005152">
    <property type="entry name" value="Lipase_secreted"/>
</dbReference>
<dbReference type="EC" id="3.1.1.3" evidence="2"/>
<evidence type="ECO:0000256" key="1">
    <source>
        <dbReference type="ARBA" id="ARBA00001024"/>
    </source>
</evidence>
<proteinExistence type="inferred from homology"/>
<gene>
    <name evidence="7" type="ORF">FIBSPDRAFT_768038</name>
</gene>
<feature type="chain" id="PRO_5013435171" description="triacylglycerol lipase" evidence="6">
    <location>
        <begin position="19"/>
        <end position="403"/>
    </location>
</feature>
<protein>
    <recommendedName>
        <fullName evidence="2">triacylglycerol lipase</fullName>
        <ecNumber evidence="2">3.1.1.3</ecNumber>
    </recommendedName>
</protein>
<dbReference type="PANTHER" id="PTHR34853">
    <property type="match status" value="1"/>
</dbReference>
<dbReference type="Proteomes" id="UP000076532">
    <property type="component" value="Unassembled WGS sequence"/>
</dbReference>
<evidence type="ECO:0000313" key="7">
    <source>
        <dbReference type="EMBL" id="KZP04028.1"/>
    </source>
</evidence>
<evidence type="ECO:0000256" key="6">
    <source>
        <dbReference type="PIRNR" id="PIRNR029171"/>
    </source>
</evidence>
<keyword evidence="5" id="KW-0443">Lipid metabolism</keyword>
<dbReference type="Pfam" id="PF03583">
    <property type="entry name" value="LIP"/>
    <property type="match status" value="1"/>
</dbReference>
<evidence type="ECO:0000256" key="3">
    <source>
        <dbReference type="ARBA" id="ARBA00022801"/>
    </source>
</evidence>
<dbReference type="OrthoDB" id="2373480at2759"/>
<accession>A0A167UK51</accession>
<keyword evidence="6" id="KW-0732">Signal</keyword>
<dbReference type="InterPro" id="IPR029058">
    <property type="entry name" value="AB_hydrolase_fold"/>
</dbReference>
<comment type="similarity">
    <text evidence="6">Belongs to the AB hydrolase superfamily. Lipase family.</text>
</comment>
<dbReference type="GO" id="GO:0016042">
    <property type="term" value="P:lipid catabolic process"/>
    <property type="evidence" value="ECO:0007669"/>
    <property type="project" value="UniProtKB-UniRule"/>
</dbReference>
<dbReference type="Gene3D" id="1.10.260.130">
    <property type="match status" value="1"/>
</dbReference>
<dbReference type="SUPFAM" id="SSF53474">
    <property type="entry name" value="alpha/beta-Hydrolases"/>
    <property type="match status" value="1"/>
</dbReference>
<keyword evidence="4" id="KW-0442">Lipid degradation</keyword>
<sequence length="403" mass="41957">MLLPFLSVFAIIVAGLGASIPIPDNDPFYHPPAGFESSTPGTILNNRTLPSPIPSVSAAQVLYRTMYANGTATATVATIFFSPTGPSSKLVSYAEPEDAVNTTCAPSYLFSTNTSSSSSSLLQAIQAGVGYGWTVVVPDHEGLNSAYAVGRQLGYAVLDGLRAALNYAPALVDGDAKLGGFGYSGGAIATGWAASLQNNYAPELNVVGWAFGGTPANLTAALQNLEGGLYGGFVVAGFASIIAAYPTAKARFAEIGTPIGLAAIQKARTQCNTADLEDFLLANLFSQSLGSRLLYDPVFASIFMNATMGLNADETPTAPVYMYHSITDEIVPYTPALKAANTWCANGASVEFVTETGGTGHLGTYAVLMKNSTDWLDLRLGGTPPPAACSNVSFFEIGLPLRR</sequence>
<keyword evidence="8" id="KW-1185">Reference proteome</keyword>
<dbReference type="Gene3D" id="3.40.50.1820">
    <property type="entry name" value="alpha/beta hydrolase"/>
    <property type="match status" value="1"/>
</dbReference>
<dbReference type="PIRSF" id="PIRSF029171">
    <property type="entry name" value="Esterase_LipA"/>
    <property type="match status" value="1"/>
</dbReference>
<dbReference type="EMBL" id="KV417968">
    <property type="protein sequence ID" value="KZP04028.1"/>
    <property type="molecule type" value="Genomic_DNA"/>
</dbReference>
<keyword evidence="3" id="KW-0378">Hydrolase</keyword>
<evidence type="ECO:0000256" key="2">
    <source>
        <dbReference type="ARBA" id="ARBA00013279"/>
    </source>
</evidence>
<feature type="signal peptide" evidence="6">
    <location>
        <begin position="1"/>
        <end position="18"/>
    </location>
</feature>
<organism evidence="7 8">
    <name type="scientific">Athelia psychrophila</name>
    <dbReference type="NCBI Taxonomy" id="1759441"/>
    <lineage>
        <taxon>Eukaryota</taxon>
        <taxon>Fungi</taxon>
        <taxon>Dikarya</taxon>
        <taxon>Basidiomycota</taxon>
        <taxon>Agaricomycotina</taxon>
        <taxon>Agaricomycetes</taxon>
        <taxon>Agaricomycetidae</taxon>
        <taxon>Atheliales</taxon>
        <taxon>Atheliaceae</taxon>
        <taxon>Athelia</taxon>
    </lineage>
</organism>
<comment type="catalytic activity">
    <reaction evidence="1">
        <text>a triacylglycerol + H2O = a diacylglycerol + a fatty acid + H(+)</text>
        <dbReference type="Rhea" id="RHEA:12044"/>
        <dbReference type="ChEBI" id="CHEBI:15377"/>
        <dbReference type="ChEBI" id="CHEBI:15378"/>
        <dbReference type="ChEBI" id="CHEBI:17855"/>
        <dbReference type="ChEBI" id="CHEBI:18035"/>
        <dbReference type="ChEBI" id="CHEBI:28868"/>
        <dbReference type="EC" id="3.1.1.3"/>
    </reaction>
</comment>
<dbReference type="PANTHER" id="PTHR34853:SF5">
    <property type="entry name" value="LIP-DOMAIN-CONTAINING PROTEIN-RELATED"/>
    <property type="match status" value="1"/>
</dbReference>